<dbReference type="Proteomes" id="UP001165060">
    <property type="component" value="Unassembled WGS sequence"/>
</dbReference>
<evidence type="ECO:0000256" key="1">
    <source>
        <dbReference type="ARBA" id="ARBA00007930"/>
    </source>
</evidence>
<feature type="region of interest" description="Disordered" evidence="2">
    <location>
        <begin position="223"/>
        <end position="259"/>
    </location>
</feature>
<dbReference type="PROSITE" id="PS50072">
    <property type="entry name" value="CSA_PPIASE_2"/>
    <property type="match status" value="1"/>
</dbReference>
<dbReference type="InterPro" id="IPR044666">
    <property type="entry name" value="Cyclophilin_A-like"/>
</dbReference>
<evidence type="ECO:0008006" key="7">
    <source>
        <dbReference type="Google" id="ProtNLM"/>
    </source>
</evidence>
<dbReference type="EMBL" id="BRYB01002008">
    <property type="protein sequence ID" value="GMI38033.1"/>
    <property type="molecule type" value="Genomic_DNA"/>
</dbReference>
<dbReference type="PRINTS" id="PR00153">
    <property type="entry name" value="CSAPPISMRASE"/>
</dbReference>
<dbReference type="SUPFAM" id="SSF50891">
    <property type="entry name" value="Cyclophilin-like"/>
    <property type="match status" value="1"/>
</dbReference>
<organism evidence="5 6">
    <name type="scientific">Tetraparma gracilis</name>
    <dbReference type="NCBI Taxonomy" id="2962635"/>
    <lineage>
        <taxon>Eukaryota</taxon>
        <taxon>Sar</taxon>
        <taxon>Stramenopiles</taxon>
        <taxon>Ochrophyta</taxon>
        <taxon>Bolidophyceae</taxon>
        <taxon>Parmales</taxon>
        <taxon>Triparmaceae</taxon>
        <taxon>Tetraparma</taxon>
    </lineage>
</organism>
<dbReference type="Gene3D" id="3.30.40.10">
    <property type="entry name" value="Zinc/RING finger domain, C3HC4 (zinc finger)"/>
    <property type="match status" value="1"/>
</dbReference>
<dbReference type="PANTHER" id="PTHR45625">
    <property type="entry name" value="PEPTIDYL-PROLYL CIS-TRANS ISOMERASE-RELATED"/>
    <property type="match status" value="1"/>
</dbReference>
<feature type="region of interest" description="Disordered" evidence="2">
    <location>
        <begin position="491"/>
        <end position="513"/>
    </location>
</feature>
<feature type="compositionally biased region" description="Basic and acidic residues" evidence="2">
    <location>
        <begin position="224"/>
        <end position="242"/>
    </location>
</feature>
<feature type="region of interest" description="Disordered" evidence="2">
    <location>
        <begin position="539"/>
        <end position="582"/>
    </location>
</feature>
<evidence type="ECO:0000313" key="6">
    <source>
        <dbReference type="Proteomes" id="UP001165060"/>
    </source>
</evidence>
<feature type="domain" description="U-box" evidence="4">
    <location>
        <begin position="43"/>
        <end position="118"/>
    </location>
</feature>
<evidence type="ECO:0000259" key="3">
    <source>
        <dbReference type="PROSITE" id="PS50072"/>
    </source>
</evidence>
<comment type="caution">
    <text evidence="5">The sequence shown here is derived from an EMBL/GenBank/DDBJ whole genome shotgun (WGS) entry which is preliminary data.</text>
</comment>
<name>A0ABQ6N2D3_9STRA</name>
<proteinExistence type="inferred from homology"/>
<dbReference type="PROSITE" id="PS51698">
    <property type="entry name" value="U_BOX"/>
    <property type="match status" value="1"/>
</dbReference>
<dbReference type="SUPFAM" id="SSF57850">
    <property type="entry name" value="RING/U-box"/>
    <property type="match status" value="1"/>
</dbReference>
<dbReference type="InterPro" id="IPR029000">
    <property type="entry name" value="Cyclophilin-like_dom_sf"/>
</dbReference>
<dbReference type="Pfam" id="PF00160">
    <property type="entry name" value="Pro_isomerase"/>
    <property type="match status" value="1"/>
</dbReference>
<evidence type="ECO:0000256" key="2">
    <source>
        <dbReference type="SAM" id="MobiDB-lite"/>
    </source>
</evidence>
<gene>
    <name evidence="5" type="ORF">TeGR_g5293</name>
</gene>
<sequence>MGKKSDKLYMRASEHSMLGGAAASARYHTGGAAAAIGGQPVSRPLPFNCCALTMAPFASPMATPEGVVFDAASIVPHLNKSGTCPSTGLPLSRGDLVPLTMLADDTSPGSWQCPVLMKRFSDSSKVCFVRPKKGGEATAYSWEAVHELNIKAKNMFDLITGEKFSKSDIVMIQDPSDPAVCRRRDVSTFKLTASQSELDGTGGGTVNVKQNVSMSRVMAAVAKSKADAEGKEEKAKGEKAEEGDAAGGKRPVKKERRPLLTTDLVGAASQTSGLAGASLTSSAAAVATSTAARHATDIEIDDSVAFLLRQKKKRKSYATLALNVGTVQLELDSDLCPLTVMNFSALAGQGYYDNTPVHRLIKNFMVQMGDPTGTGRGGSNVWNTPGFPDEISIAHGTGKHDGRGVLSMANSGPGTNKSQFFLTFREVTHLDGKHTVFGRVIEGLGVLDEMEKMATGKGDVPVDPIRILSVRMVVDLPEEAEAELYARVDKREREERKERERKEELVRDAKARKAEREGGAVAVEGAGFAVGKYMAAAAAGGAGGAGGGKKKAEAGAGDLGEGFAAPPKKKKKAGGFGNFGGW</sequence>
<keyword evidence="6" id="KW-1185">Reference proteome</keyword>
<dbReference type="SMART" id="SM00504">
    <property type="entry name" value="Ubox"/>
    <property type="match status" value="1"/>
</dbReference>
<comment type="similarity">
    <text evidence="1">Belongs to the cyclophilin-type PPIase family. PPIL2 subfamily.</text>
</comment>
<dbReference type="PANTHER" id="PTHR45625:SF1">
    <property type="entry name" value="RING-TYPE E3 UBIQUITIN-PROTEIN LIGASE PPIL2"/>
    <property type="match status" value="1"/>
</dbReference>
<reference evidence="5 6" key="1">
    <citation type="journal article" date="2023" name="Commun. Biol.">
        <title>Genome analysis of Parmales, the sister group of diatoms, reveals the evolutionary specialization of diatoms from phago-mixotrophs to photoautotrophs.</title>
        <authorList>
            <person name="Ban H."/>
            <person name="Sato S."/>
            <person name="Yoshikawa S."/>
            <person name="Yamada K."/>
            <person name="Nakamura Y."/>
            <person name="Ichinomiya M."/>
            <person name="Sato N."/>
            <person name="Blanc-Mathieu R."/>
            <person name="Endo H."/>
            <person name="Kuwata A."/>
            <person name="Ogata H."/>
        </authorList>
    </citation>
    <scope>NUCLEOTIDE SEQUENCE [LARGE SCALE GENOMIC DNA]</scope>
</reference>
<feature type="domain" description="PPIase cyclophilin-type" evidence="3">
    <location>
        <begin position="323"/>
        <end position="472"/>
    </location>
</feature>
<protein>
    <recommendedName>
        <fullName evidence="7">RING-type E3 ubiquitin transferase</fullName>
    </recommendedName>
</protein>
<evidence type="ECO:0000313" key="5">
    <source>
        <dbReference type="EMBL" id="GMI38033.1"/>
    </source>
</evidence>
<dbReference type="InterPro" id="IPR003613">
    <property type="entry name" value="Ubox_domain"/>
</dbReference>
<dbReference type="Gene3D" id="2.40.100.10">
    <property type="entry name" value="Cyclophilin-like"/>
    <property type="match status" value="1"/>
</dbReference>
<dbReference type="InterPro" id="IPR002130">
    <property type="entry name" value="Cyclophilin-type_PPIase_dom"/>
</dbReference>
<evidence type="ECO:0000259" key="4">
    <source>
        <dbReference type="PROSITE" id="PS51698"/>
    </source>
</evidence>
<accession>A0ABQ6N2D3</accession>
<dbReference type="InterPro" id="IPR013083">
    <property type="entry name" value="Znf_RING/FYVE/PHD"/>
</dbReference>